<sequence>MEGLMDWKQIIEEVLEYREINQAELARKTGISTVHIHGLATGKRLHPSFEKGLAIVKLHPDTKKLLGI</sequence>
<proteinExistence type="predicted"/>
<evidence type="ECO:0000313" key="1">
    <source>
        <dbReference type="EMBL" id="AJT61433.1"/>
    </source>
</evidence>
<dbReference type="EMBL" id="KP861231">
    <property type="protein sequence ID" value="AJT61433.1"/>
    <property type="molecule type" value="Genomic_DNA"/>
</dbReference>
<evidence type="ECO:0000313" key="2">
    <source>
        <dbReference type="Proteomes" id="UP000223065"/>
    </source>
</evidence>
<organism evidence="1 2">
    <name type="scientific">Acinetobacter phage YMC11/12/R1215</name>
    <dbReference type="NCBI Taxonomy" id="1628722"/>
    <lineage>
        <taxon>Viruses</taxon>
        <taxon>Duplodnaviria</taxon>
        <taxon>Heunggongvirae</taxon>
        <taxon>Uroviricota</taxon>
        <taxon>Caudoviricetes</taxon>
        <taxon>Obolenskvirus</taxon>
        <taxon>Obolenskvirus AbC62</taxon>
    </lineage>
</organism>
<name>A0A0D4DCT9_9CAUD</name>
<dbReference type="GO" id="GO:0003677">
    <property type="term" value="F:DNA binding"/>
    <property type="evidence" value="ECO:0007669"/>
    <property type="project" value="InterPro"/>
</dbReference>
<reference evidence="1 2" key="1">
    <citation type="submission" date="2015-02" db="EMBL/GenBank/DDBJ databases">
        <title>Complete Genome Sequence of the Acinetobacter phage YMC11/12/R1215.</title>
        <authorList>
            <person name="Jeon J."/>
            <person name="Yong D."/>
            <person name="Lee K."/>
        </authorList>
    </citation>
    <scope>NUCLEOTIDE SEQUENCE [LARGE SCALE GENOMIC DNA]</scope>
</reference>
<accession>A0A0D4DCT9</accession>
<gene>
    <name evidence="1" type="ORF">ABA1215_00370</name>
</gene>
<dbReference type="Proteomes" id="UP000223065">
    <property type="component" value="Segment"/>
</dbReference>
<dbReference type="Gene3D" id="1.10.260.40">
    <property type="entry name" value="lambda repressor-like DNA-binding domains"/>
    <property type="match status" value="1"/>
</dbReference>
<dbReference type="InterPro" id="IPR010982">
    <property type="entry name" value="Lambda_DNA-bd_dom_sf"/>
</dbReference>
<dbReference type="SUPFAM" id="SSF47413">
    <property type="entry name" value="lambda repressor-like DNA-binding domains"/>
    <property type="match status" value="1"/>
</dbReference>
<protein>
    <submittedName>
        <fullName evidence="1">Uncharacterized protein</fullName>
    </submittedName>
</protein>